<dbReference type="NCBIfam" id="NF009150">
    <property type="entry name" value="PRK12497.1-3"/>
    <property type="match status" value="1"/>
</dbReference>
<evidence type="ECO:0000313" key="4">
    <source>
        <dbReference type="Proteomes" id="UP001368654"/>
    </source>
</evidence>
<name>A0ABU8LUT4_9MICO</name>
<protein>
    <recommendedName>
        <fullName evidence="2">UPF0102 protein WDU96_08710</fullName>
    </recommendedName>
</protein>
<dbReference type="PANTHER" id="PTHR34039:SF1">
    <property type="entry name" value="UPF0102 PROTEIN YRAN"/>
    <property type="match status" value="1"/>
</dbReference>
<dbReference type="Proteomes" id="UP001368654">
    <property type="component" value="Unassembled WGS sequence"/>
</dbReference>
<proteinExistence type="inferred from homology"/>
<dbReference type="HAMAP" id="MF_00048">
    <property type="entry name" value="UPF0102"/>
    <property type="match status" value="1"/>
</dbReference>
<dbReference type="InterPro" id="IPR003509">
    <property type="entry name" value="UPF0102_YraN-like"/>
</dbReference>
<dbReference type="InterPro" id="IPR011856">
    <property type="entry name" value="tRNA_endonuc-like_dom_sf"/>
</dbReference>
<evidence type="ECO:0000256" key="1">
    <source>
        <dbReference type="ARBA" id="ARBA00006738"/>
    </source>
</evidence>
<dbReference type="CDD" id="cd20736">
    <property type="entry name" value="PoNe_Nuclease"/>
    <property type="match status" value="1"/>
</dbReference>
<dbReference type="NCBIfam" id="NF009154">
    <property type="entry name" value="PRK12497.3-3"/>
    <property type="match status" value="1"/>
</dbReference>
<organism evidence="3 4">
    <name type="scientific">Microbacterium marmarense</name>
    <dbReference type="NCBI Taxonomy" id="3122051"/>
    <lineage>
        <taxon>Bacteria</taxon>
        <taxon>Bacillati</taxon>
        <taxon>Actinomycetota</taxon>
        <taxon>Actinomycetes</taxon>
        <taxon>Micrococcales</taxon>
        <taxon>Microbacteriaceae</taxon>
        <taxon>Microbacterium</taxon>
    </lineage>
</organism>
<dbReference type="Gene3D" id="3.40.1350.10">
    <property type="match status" value="1"/>
</dbReference>
<keyword evidence="4" id="KW-1185">Reference proteome</keyword>
<accession>A0ABU8LUT4</accession>
<gene>
    <name evidence="3" type="ORF">WDU96_08710</name>
</gene>
<comment type="similarity">
    <text evidence="1 2">Belongs to the UPF0102 family.</text>
</comment>
<evidence type="ECO:0000256" key="2">
    <source>
        <dbReference type="HAMAP-Rule" id="MF_00048"/>
    </source>
</evidence>
<dbReference type="InterPro" id="IPR011335">
    <property type="entry name" value="Restrct_endonuc-II-like"/>
</dbReference>
<dbReference type="PANTHER" id="PTHR34039">
    <property type="entry name" value="UPF0102 PROTEIN YRAN"/>
    <property type="match status" value="1"/>
</dbReference>
<sequence>MAEKDLLGRAGEDRAARYLQSLGYVVLDRNWRCAAGEIDLVVARANELVIVEVKTRRSERFGHPFEAIGAAKRVRLWRLSVAWTAQHRKQARGRHVRIDAIGVTGANPETAILEHLEDVDVV</sequence>
<dbReference type="SUPFAM" id="SSF52980">
    <property type="entry name" value="Restriction endonuclease-like"/>
    <property type="match status" value="1"/>
</dbReference>
<evidence type="ECO:0000313" key="3">
    <source>
        <dbReference type="EMBL" id="MEJ1155673.1"/>
    </source>
</evidence>
<dbReference type="RefSeq" id="WP_337338096.1">
    <property type="nucleotide sequence ID" value="NZ_JBBDGL010000002.1"/>
</dbReference>
<reference evidence="3 4" key="1">
    <citation type="submission" date="2024-02" db="EMBL/GenBank/DDBJ databases">
        <authorList>
            <person name="Saticioglu I.B."/>
        </authorList>
    </citation>
    <scope>NUCLEOTIDE SEQUENCE [LARGE SCALE GENOMIC DNA]</scope>
    <source>
        <strain evidence="3 4">Mu-86</strain>
    </source>
</reference>
<comment type="caution">
    <text evidence="3">The sequence shown here is derived from an EMBL/GenBank/DDBJ whole genome shotgun (WGS) entry which is preliminary data.</text>
</comment>
<dbReference type="EMBL" id="JBBDGL010000002">
    <property type="protein sequence ID" value="MEJ1155673.1"/>
    <property type="molecule type" value="Genomic_DNA"/>
</dbReference>
<dbReference type="Pfam" id="PF02021">
    <property type="entry name" value="UPF0102"/>
    <property type="match status" value="1"/>
</dbReference>